<dbReference type="EMBL" id="JACBZD010000001">
    <property type="protein sequence ID" value="NYI05093.1"/>
    <property type="molecule type" value="Genomic_DNA"/>
</dbReference>
<name>A0A852ZRS5_9ACTN</name>
<proteinExistence type="predicted"/>
<dbReference type="SUPFAM" id="SSF48371">
    <property type="entry name" value="ARM repeat"/>
    <property type="match status" value="1"/>
</dbReference>
<accession>A0A852ZRS5</accession>
<dbReference type="Proteomes" id="UP000567795">
    <property type="component" value="Unassembled WGS sequence"/>
</dbReference>
<dbReference type="AlphaFoldDB" id="A0A852ZRS5"/>
<reference evidence="2 3" key="1">
    <citation type="submission" date="2020-07" db="EMBL/GenBank/DDBJ databases">
        <title>Sequencing the genomes of 1000 actinobacteria strains.</title>
        <authorList>
            <person name="Klenk H.-P."/>
        </authorList>
    </citation>
    <scope>NUCLEOTIDE SEQUENCE [LARGE SCALE GENOMIC DNA]</scope>
    <source>
        <strain evidence="2 3">DSM 42178</strain>
    </source>
</reference>
<evidence type="ECO:0000256" key="1">
    <source>
        <dbReference type="SAM" id="MobiDB-lite"/>
    </source>
</evidence>
<evidence type="ECO:0008006" key="4">
    <source>
        <dbReference type="Google" id="ProtNLM"/>
    </source>
</evidence>
<dbReference type="InterPro" id="IPR011989">
    <property type="entry name" value="ARM-like"/>
</dbReference>
<feature type="region of interest" description="Disordered" evidence="1">
    <location>
        <begin position="226"/>
        <end position="256"/>
    </location>
</feature>
<evidence type="ECO:0000313" key="3">
    <source>
        <dbReference type="Proteomes" id="UP000567795"/>
    </source>
</evidence>
<gene>
    <name evidence="2" type="ORF">FHU37_002036</name>
</gene>
<organism evidence="2 3">
    <name type="scientific">Allostreptomyces psammosilenae</name>
    <dbReference type="NCBI Taxonomy" id="1892865"/>
    <lineage>
        <taxon>Bacteria</taxon>
        <taxon>Bacillati</taxon>
        <taxon>Actinomycetota</taxon>
        <taxon>Actinomycetes</taxon>
        <taxon>Kitasatosporales</taxon>
        <taxon>Streptomycetaceae</taxon>
        <taxon>Allostreptomyces</taxon>
    </lineage>
</organism>
<evidence type="ECO:0000313" key="2">
    <source>
        <dbReference type="EMBL" id="NYI05093.1"/>
    </source>
</evidence>
<comment type="caution">
    <text evidence="2">The sequence shown here is derived from an EMBL/GenBank/DDBJ whole genome shotgun (WGS) entry which is preliminary data.</text>
</comment>
<keyword evidence="3" id="KW-1185">Reference proteome</keyword>
<sequence>MLSGLNDVPWEALTHAYGTATDVPDLLRALGDAERCREARARLDTDLVHEGTVVYPAAPHVVPFLAEVAADAAAEERDGVLRTLAGIAGAARITTGAWEGAGVVAACRTALARQLPVLLPLLDDLEEPVRLEAVGLLAELDHCRGACLPALQDRFAVEPTAQVRAAIVDATAELLLAGPGRPEEEAPGETDAVPAALGWLRGVAAAETGRAGAAASAALERVLAARESAAREGTARESAAGENEPREGEAPAPAGG</sequence>
<dbReference type="Gene3D" id="1.25.10.10">
    <property type="entry name" value="Leucine-rich Repeat Variant"/>
    <property type="match status" value="1"/>
</dbReference>
<protein>
    <recommendedName>
        <fullName evidence="4">HEAT repeat domain-containing protein</fullName>
    </recommendedName>
</protein>
<dbReference type="RefSeq" id="WP_179813896.1">
    <property type="nucleotide sequence ID" value="NZ_JACBZD010000001.1"/>
</dbReference>
<dbReference type="InterPro" id="IPR016024">
    <property type="entry name" value="ARM-type_fold"/>
</dbReference>